<feature type="region of interest" description="Disordered" evidence="1">
    <location>
        <begin position="164"/>
        <end position="188"/>
    </location>
</feature>
<evidence type="ECO:0000256" key="1">
    <source>
        <dbReference type="SAM" id="MobiDB-lite"/>
    </source>
</evidence>
<proteinExistence type="predicted"/>
<evidence type="ECO:0000313" key="2">
    <source>
        <dbReference type="EMBL" id="CAK8997636.1"/>
    </source>
</evidence>
<organism evidence="2 3">
    <name type="scientific">Durusdinium trenchii</name>
    <dbReference type="NCBI Taxonomy" id="1381693"/>
    <lineage>
        <taxon>Eukaryota</taxon>
        <taxon>Sar</taxon>
        <taxon>Alveolata</taxon>
        <taxon>Dinophyceae</taxon>
        <taxon>Suessiales</taxon>
        <taxon>Symbiodiniaceae</taxon>
        <taxon>Durusdinium</taxon>
    </lineage>
</organism>
<protein>
    <submittedName>
        <fullName evidence="2">Uncharacterized protein</fullName>
    </submittedName>
</protein>
<keyword evidence="3" id="KW-1185">Reference proteome</keyword>
<dbReference type="Proteomes" id="UP001642484">
    <property type="component" value="Unassembled WGS sequence"/>
</dbReference>
<dbReference type="InterPro" id="IPR036188">
    <property type="entry name" value="FAD/NAD-bd_sf"/>
</dbReference>
<sequence length="1187" mass="132138">MAMECRLPHAPLSERKRKAPGTVREIHGVLVANKRVHLYGPRFADLGVHHNIRTLLADMAPVQVASSSDEETIGVDAKTATDTAPRSLAQETVDVLEPPETDLQRRLACDGQMASSIIHMWQALRVAQTMLVPARACLRRAAQSNAEGVEDFTFDSSDVARVHDKTPCGSTHGRAAMPGRKRKDPDTTDAFWDALRGTHSSVRDAVRIWNSAVAQGSEISRWQGSTAVRDRKARFQACFDLHWLPSAKAGEPAEPLYVANLERLLQALVSTYPAWASAVWEAAGAQSGRAQAILYNDEVTGGNILAPVKKKKPLCVYCTFREMHRTVSCPEAWFVLGCVQRTQVDRIEGGTSGIMRCVVNALHADRHEAGFTIHCGAHGDTQLRLHSKSFFVADHDAQRATYGIKGSAGLLPRGACSNVLSRQATSIPPGFCTIAEPDLATFHPRTDAAYAAAVHSLQEPLTKVALKEREKATGVRLLPGGLLFCPRARARLPFSSSCTDVMHDYFANGICSSEIGLILEELEVRGVSLADLQQVCDVSSWHAQGQGRTLRPGYLRGLLHEKMHEAGTGFKGDASDCMLLLHVLHYYVDRLLIQQGFAGEKTKSYRALVEVDREIHRLRSRVDLISSALDVLPLARKQEAHHRAFVEAYGAEKVRPKHHHRLHLPADILKLGFVPDCSAMEKKHQALKSGGILDKHRAWVNVGKVWQEQTLGALCLVGDADATSWNCKLLQEVRPASSESQRLFRDQSLERSLSARSALGTLFVGDHVIWRWEGDGGGMIRDLVQSKQTTLRVRVTRTQIVSREPWGSVWDLTSRDTWHRIDEELAQGAGIVQCRGVVLCVNDRVGLPRPLDVPGKESFQGVVADGTSDSLAGVDWCGKRVVIAGMGAFAVENVRTALERGAAEVVVVARRHGTICPKAIDYLNFVKPWDEKYKHDTQTNVKQFLRWKQLYEASGCQVPECWPKQVKHDGHTISVSDIWFIAHHMKKLTTKTGTIDRIEKEGVVLSNGDFMACDVVVGCIGFERSNTLCEWLTGRKEVKTTNYLDQHMMYLADAEIDEGAFNSFFGSSVLEYGKFFTNVFVEGLKRPDVLAQQLWGEHTTSVPISQRKWNQYIASAMKLIDADDQIAQHAQQQVDMRTKHFYRTMPPESFVAVNRREWEELHQRLNGEPVPKEQQLPYLFDEIPAWC</sequence>
<evidence type="ECO:0000313" key="3">
    <source>
        <dbReference type="Proteomes" id="UP001642484"/>
    </source>
</evidence>
<dbReference type="SUPFAM" id="SSF51905">
    <property type="entry name" value="FAD/NAD(P)-binding domain"/>
    <property type="match status" value="1"/>
</dbReference>
<accession>A0ABP0I4Z3</accession>
<dbReference type="EMBL" id="CAXAMN010002080">
    <property type="protein sequence ID" value="CAK8997636.1"/>
    <property type="molecule type" value="Genomic_DNA"/>
</dbReference>
<dbReference type="Gene3D" id="3.50.50.60">
    <property type="entry name" value="FAD/NAD(P)-binding domain"/>
    <property type="match status" value="1"/>
</dbReference>
<reference evidence="2 3" key="1">
    <citation type="submission" date="2024-02" db="EMBL/GenBank/DDBJ databases">
        <authorList>
            <person name="Chen Y."/>
            <person name="Shah S."/>
            <person name="Dougan E. K."/>
            <person name="Thang M."/>
            <person name="Chan C."/>
        </authorList>
    </citation>
    <scope>NUCLEOTIDE SEQUENCE [LARGE SCALE GENOMIC DNA]</scope>
</reference>
<name>A0ABP0I4Z3_9DINO</name>
<gene>
    <name evidence="2" type="ORF">CCMP2556_LOCUS4929</name>
</gene>
<comment type="caution">
    <text evidence="2">The sequence shown here is derived from an EMBL/GenBank/DDBJ whole genome shotgun (WGS) entry which is preliminary data.</text>
</comment>